<feature type="domain" description="Glycine radical" evidence="4">
    <location>
        <begin position="721"/>
        <end position="841"/>
    </location>
</feature>
<name>A0A4U8Q9S8_9FIRM</name>
<dbReference type="Proteomes" id="UP000306509">
    <property type="component" value="Unassembled WGS sequence"/>
</dbReference>
<feature type="domain" description="PFL" evidence="5">
    <location>
        <begin position="13"/>
        <end position="714"/>
    </location>
</feature>
<comment type="caution">
    <text evidence="6">The sequence shown here is derived from an EMBL/GenBank/DDBJ whole genome shotgun (WGS) entry which is preliminary data.</text>
</comment>
<keyword evidence="2 6" id="KW-0456">Lyase</keyword>
<dbReference type="InterPro" id="IPR001150">
    <property type="entry name" value="Gly_radical"/>
</dbReference>
<dbReference type="PANTHER" id="PTHR43641:SF2">
    <property type="entry name" value="DEHYDRATASE YBIW-RELATED"/>
    <property type="match status" value="1"/>
</dbReference>
<proteinExistence type="predicted"/>
<reference evidence="6 7" key="1">
    <citation type="journal article" date="2019" name="Anaerobe">
        <title>Detection of Robinsoniella peoriensis in multiple bone samples of a trauma patient.</title>
        <authorList>
            <person name="Schrottner P."/>
            <person name="Hartwich K."/>
            <person name="Bunk B."/>
            <person name="Schober I."/>
            <person name="Helbig S."/>
            <person name="Rudolph W.W."/>
            <person name="Gunzer F."/>
        </authorList>
    </citation>
    <scope>NUCLEOTIDE SEQUENCE [LARGE SCALE GENOMIC DNA]</scope>
    <source>
        <strain evidence="6 7">DSM 106044</strain>
    </source>
</reference>
<evidence type="ECO:0000259" key="4">
    <source>
        <dbReference type="PROSITE" id="PS51149"/>
    </source>
</evidence>
<dbReference type="InterPro" id="IPR004184">
    <property type="entry name" value="PFL_dom"/>
</dbReference>
<keyword evidence="1 3" id="KW-0556">Organic radical</keyword>
<evidence type="ECO:0000256" key="2">
    <source>
        <dbReference type="ARBA" id="ARBA00023239"/>
    </source>
</evidence>
<dbReference type="Pfam" id="PF02901">
    <property type="entry name" value="PFL-like"/>
    <property type="match status" value="1"/>
</dbReference>
<gene>
    <name evidence="6" type="primary">csdB</name>
    <name evidence="6" type="ORF">DSM106044_01348</name>
</gene>
<evidence type="ECO:0000313" key="6">
    <source>
        <dbReference type="EMBL" id="TLD01760.1"/>
    </source>
</evidence>
<dbReference type="InterPro" id="IPR051215">
    <property type="entry name" value="GRE"/>
</dbReference>
<dbReference type="Gene3D" id="3.20.70.20">
    <property type="match status" value="1"/>
</dbReference>
<dbReference type="CDD" id="cd01677">
    <property type="entry name" value="PFL2_DhaB_BssA"/>
    <property type="match status" value="1"/>
</dbReference>
<organism evidence="6 7">
    <name type="scientific">Robinsoniella peoriensis</name>
    <dbReference type="NCBI Taxonomy" id="180332"/>
    <lineage>
        <taxon>Bacteria</taxon>
        <taxon>Bacillati</taxon>
        <taxon>Bacillota</taxon>
        <taxon>Clostridia</taxon>
        <taxon>Lachnospirales</taxon>
        <taxon>Lachnospiraceae</taxon>
        <taxon>Robinsoniella</taxon>
    </lineage>
</organism>
<dbReference type="SUPFAM" id="SSF51998">
    <property type="entry name" value="PFL-like glycyl radical enzymes"/>
    <property type="match status" value="1"/>
</dbReference>
<feature type="modified residue" description="Glycine radical" evidence="3">
    <location>
        <position position="817"/>
    </location>
</feature>
<dbReference type="STRING" id="180332.GCA_000797495_04577"/>
<dbReference type="PROSITE" id="PS51554">
    <property type="entry name" value="PFL"/>
    <property type="match status" value="1"/>
</dbReference>
<evidence type="ECO:0000256" key="1">
    <source>
        <dbReference type="ARBA" id="ARBA00022818"/>
    </source>
</evidence>
<evidence type="ECO:0000256" key="3">
    <source>
        <dbReference type="PROSITE-ProRule" id="PRU00493"/>
    </source>
</evidence>
<dbReference type="PANTHER" id="PTHR43641">
    <property type="entry name" value="FORMATE ACETYLTRANSFERASE 3-RELATED"/>
    <property type="match status" value="1"/>
</dbReference>
<dbReference type="EC" id="4.1.1.83" evidence="6"/>
<protein>
    <submittedName>
        <fullName evidence="6">4-hydroxyphenylacetate decarboxylase large subunit</fullName>
        <ecNumber evidence="6">4.1.1.83</ecNumber>
    </submittedName>
</protein>
<dbReference type="PROSITE" id="PS00850">
    <property type="entry name" value="GLY_RADICAL_1"/>
    <property type="match status" value="1"/>
</dbReference>
<evidence type="ECO:0000259" key="5">
    <source>
        <dbReference type="PROSITE" id="PS51554"/>
    </source>
</evidence>
<accession>A0A4U8Q9S8</accession>
<dbReference type="PROSITE" id="PS51149">
    <property type="entry name" value="GLY_RADICAL_2"/>
    <property type="match status" value="1"/>
</dbReference>
<dbReference type="AlphaFoldDB" id="A0A4U8Q9S8"/>
<dbReference type="Pfam" id="PF01228">
    <property type="entry name" value="Gly_radical"/>
    <property type="match status" value="1"/>
</dbReference>
<dbReference type="EMBL" id="QGQD01000029">
    <property type="protein sequence ID" value="TLD01760.1"/>
    <property type="molecule type" value="Genomic_DNA"/>
</dbReference>
<sequence>MKNFYDGEIEKSSRIPKLIEDLYDHMPVIEADRAVILTESYKETEGEAVILRRGKAFAKICHELPITIRPEELIVGSNTKTARGCQVFPEYSFSWLEDEFDTVEHRSADPFYISEDTKEKLHEVYSYWKGKTTSELATSYMTEETLLAMRHNIFTPGNYFYNGIGHFTVKYEEVLTIGYEGIIANAKDELKKCKVTDGDYQTRSAFLESVIISCTAAIHYAQRYALLALEEAAVCQDNRRKLELLEIARICAKVPGKPAESFYEACQSFWFVQMLLQTESSGHSISPGRFDQYMYPYYEADMKAGKLTRESAQELIDCIWVKLNDLNKCRDAASAEGFAGYSLFQNLIVGGQDEEGNDVTNELSFMCIEASMHVFLPAPSLSVRVWNKTPDELMIKAAKLTRTGIGLPAYYNDEVIIPAMVSRGVALADARTYNIIGCVEPQAHGKTDGWHDAAFFNMCRPLELVFTAGMEDGEQVGLKTKDISDMHCFEEFYDAYKQQMEYFIELMVNADNSIDVAHAQRCPLPYQSSMIDDCIKKGKSLQEGGAVYNFTGPQGFGIANVTDALYAVKKLVFEDKKLTLAEYRQALDDNFGKGLSQSRVEALTIQIAKELQNAGQNVGASEIRVIAETVRQTGTEPAKKQKYDALLSMIDELPKYGNDIESIDLFARDVAYTYTKPLEKYRNPRGGQYQGGLYPVSANVPLGAQTGATPDGRLAQTPIADGVGPVAGKDISGPTATANSVARLDHFIASNGTLFNQKFHPSALSGMAGLQKFTSLIRAFFDQKGMHMQFNVVSRETLLDAQAHPENYKNLVVRVAGYSALFTTLSRALQDDIINRTMQGF</sequence>
<keyword evidence="7" id="KW-1185">Reference proteome</keyword>
<evidence type="ECO:0000313" key="7">
    <source>
        <dbReference type="Proteomes" id="UP000306509"/>
    </source>
</evidence>
<dbReference type="GO" id="GO:0043722">
    <property type="term" value="F:4-hydroxyphenylacetate decarboxylase activity"/>
    <property type="evidence" value="ECO:0007669"/>
    <property type="project" value="UniProtKB-EC"/>
</dbReference>
<dbReference type="RefSeq" id="WP_243133008.1">
    <property type="nucleotide sequence ID" value="NZ_QGQD01000029.1"/>
</dbReference>
<dbReference type="GO" id="GO:0005829">
    <property type="term" value="C:cytosol"/>
    <property type="evidence" value="ECO:0007669"/>
    <property type="project" value="TreeGrafter"/>
</dbReference>
<dbReference type="InterPro" id="IPR019777">
    <property type="entry name" value="Form_AcTrfase_GR_CS"/>
</dbReference>